<accession>A0A3N9TA70</accession>
<dbReference type="AlphaFoldDB" id="A0A3N9TA70"/>
<evidence type="ECO:0000256" key="1">
    <source>
        <dbReference type="SAM" id="Phobius"/>
    </source>
</evidence>
<keyword evidence="1" id="KW-1133">Transmembrane helix</keyword>
<proteinExistence type="predicted"/>
<dbReference type="Proteomes" id="UP000281112">
    <property type="component" value="Unassembled WGS sequence"/>
</dbReference>
<evidence type="ECO:0000313" key="2">
    <source>
        <dbReference type="EMBL" id="RQW60981.1"/>
    </source>
</evidence>
<evidence type="ECO:0000313" key="3">
    <source>
        <dbReference type="Proteomes" id="UP000281112"/>
    </source>
</evidence>
<gene>
    <name evidence="2" type="ORF">EES38_21840</name>
</gene>
<comment type="caution">
    <text evidence="2">The sequence shown here is derived from an EMBL/GenBank/DDBJ whole genome shotgun (WGS) entry which is preliminary data.</text>
</comment>
<reference evidence="2 3" key="1">
    <citation type="submission" date="2018-11" db="EMBL/GenBank/DDBJ databases">
        <title>Vibrio LJC006 sp. nov., isolated from seawater during the bloom of the enteromorpha.</title>
        <authorList>
            <person name="Liang J."/>
        </authorList>
    </citation>
    <scope>NUCLEOTIDE SEQUENCE [LARGE SCALE GENOMIC DNA]</scope>
    <source>
        <strain evidence="2 3">LJC006</strain>
    </source>
</reference>
<feature type="non-terminal residue" evidence="2">
    <location>
        <position position="1"/>
    </location>
</feature>
<name>A0A3N9TA70_9VIBR</name>
<protein>
    <submittedName>
        <fullName evidence="2">Uncharacterized protein</fullName>
    </submittedName>
</protein>
<organism evidence="2 3">
    <name type="scientific">Vibrio viridaestus</name>
    <dbReference type="NCBI Taxonomy" id="2487322"/>
    <lineage>
        <taxon>Bacteria</taxon>
        <taxon>Pseudomonadati</taxon>
        <taxon>Pseudomonadota</taxon>
        <taxon>Gammaproteobacteria</taxon>
        <taxon>Vibrionales</taxon>
        <taxon>Vibrionaceae</taxon>
        <taxon>Vibrio</taxon>
    </lineage>
</organism>
<keyword evidence="3" id="KW-1185">Reference proteome</keyword>
<keyword evidence="1" id="KW-0812">Transmembrane</keyword>
<keyword evidence="1" id="KW-0472">Membrane</keyword>
<sequence>RGEIPNNGEGANNELNGLGLIGWHGSSMQAWSISMLLYIFYSYSIFNAEKYLTMEKARIRS</sequence>
<feature type="transmembrane region" description="Helical" evidence="1">
    <location>
        <begin position="28"/>
        <end position="46"/>
    </location>
</feature>
<dbReference type="EMBL" id="RJVQ01000071">
    <property type="protein sequence ID" value="RQW60981.1"/>
    <property type="molecule type" value="Genomic_DNA"/>
</dbReference>